<feature type="active site" description="Charge relay system" evidence="5">
    <location>
        <position position="224"/>
    </location>
</feature>
<dbReference type="PANTHER" id="PTHR43806:SF11">
    <property type="entry name" value="CEREVISIN-RELATED"/>
    <property type="match status" value="1"/>
</dbReference>
<dbReference type="AlphaFoldDB" id="A0A1M7YDY5"/>
<feature type="active site" description="Charge relay system" evidence="5">
    <location>
        <position position="77"/>
    </location>
</feature>
<evidence type="ECO:0000313" key="8">
    <source>
        <dbReference type="Proteomes" id="UP000184612"/>
    </source>
</evidence>
<dbReference type="Proteomes" id="UP000184612">
    <property type="component" value="Unassembled WGS sequence"/>
</dbReference>
<evidence type="ECO:0000313" key="7">
    <source>
        <dbReference type="EMBL" id="SHO50860.1"/>
    </source>
</evidence>
<comment type="similarity">
    <text evidence="1 5">Belongs to the peptidase S8 family.</text>
</comment>
<feature type="active site" description="Charge relay system" evidence="5">
    <location>
        <position position="26"/>
    </location>
</feature>
<dbReference type="InterPro" id="IPR050131">
    <property type="entry name" value="Peptidase_S8_subtilisin-like"/>
</dbReference>
<keyword evidence="4 5" id="KW-0720">Serine protease</keyword>
<reference evidence="7 8" key="1">
    <citation type="submission" date="2016-12" db="EMBL/GenBank/DDBJ databases">
        <authorList>
            <person name="Song W.-J."/>
            <person name="Kurnit D.M."/>
        </authorList>
    </citation>
    <scope>NUCLEOTIDE SEQUENCE [LARGE SCALE GENOMIC DNA]</scope>
    <source>
        <strain evidence="7 8">DSM 12503</strain>
    </source>
</reference>
<evidence type="ECO:0000256" key="3">
    <source>
        <dbReference type="ARBA" id="ARBA00022801"/>
    </source>
</evidence>
<gene>
    <name evidence="7" type="ORF">SAMN02745217_02943</name>
</gene>
<evidence type="ECO:0000256" key="4">
    <source>
        <dbReference type="ARBA" id="ARBA00022825"/>
    </source>
</evidence>
<dbReference type="RefSeq" id="WP_073589591.1">
    <property type="nucleotide sequence ID" value="NZ_FRFD01000008.1"/>
</dbReference>
<feature type="domain" description="Peptidase S8/S53" evidence="6">
    <location>
        <begin position="20"/>
        <end position="249"/>
    </location>
</feature>
<accession>A0A1M7YDY5</accession>
<keyword evidence="3 5" id="KW-0378">Hydrolase</keyword>
<dbReference type="Pfam" id="PF00082">
    <property type="entry name" value="Peptidase_S8"/>
    <property type="match status" value="1"/>
</dbReference>
<protein>
    <submittedName>
        <fullName evidence="7">Subtilase family protein</fullName>
    </submittedName>
</protein>
<evidence type="ECO:0000259" key="6">
    <source>
        <dbReference type="Pfam" id="PF00082"/>
    </source>
</evidence>
<dbReference type="SUPFAM" id="SSF52743">
    <property type="entry name" value="Subtilisin-like"/>
    <property type="match status" value="1"/>
</dbReference>
<dbReference type="STRING" id="1121345.SAMN02745217_02943"/>
<dbReference type="GO" id="GO:0006508">
    <property type="term" value="P:proteolysis"/>
    <property type="evidence" value="ECO:0007669"/>
    <property type="project" value="UniProtKB-KW"/>
</dbReference>
<name>A0A1M7YDY5_9FIRM</name>
<dbReference type="InterPro" id="IPR000209">
    <property type="entry name" value="Peptidase_S8/S53_dom"/>
</dbReference>
<evidence type="ECO:0000256" key="1">
    <source>
        <dbReference type="ARBA" id="ARBA00011073"/>
    </source>
</evidence>
<evidence type="ECO:0000256" key="5">
    <source>
        <dbReference type="PROSITE-ProRule" id="PRU01240"/>
    </source>
</evidence>
<organism evidence="7 8">
    <name type="scientific">Anaerocolumna xylanovorans DSM 12503</name>
    <dbReference type="NCBI Taxonomy" id="1121345"/>
    <lineage>
        <taxon>Bacteria</taxon>
        <taxon>Bacillati</taxon>
        <taxon>Bacillota</taxon>
        <taxon>Clostridia</taxon>
        <taxon>Lachnospirales</taxon>
        <taxon>Lachnospiraceae</taxon>
        <taxon>Anaerocolumna</taxon>
    </lineage>
</organism>
<proteinExistence type="inferred from homology"/>
<keyword evidence="2 5" id="KW-0645">Protease</keyword>
<dbReference type="GO" id="GO:0004252">
    <property type="term" value="F:serine-type endopeptidase activity"/>
    <property type="evidence" value="ECO:0007669"/>
    <property type="project" value="UniProtKB-UniRule"/>
</dbReference>
<dbReference type="EMBL" id="FRFD01000008">
    <property type="protein sequence ID" value="SHO50860.1"/>
    <property type="molecule type" value="Genomic_DNA"/>
</dbReference>
<evidence type="ECO:0000256" key="2">
    <source>
        <dbReference type="ARBA" id="ARBA00022670"/>
    </source>
</evidence>
<dbReference type="Gene3D" id="3.40.50.200">
    <property type="entry name" value="Peptidase S8/S53 domain"/>
    <property type="match status" value="1"/>
</dbReference>
<keyword evidence="8" id="KW-1185">Reference proteome</keyword>
<dbReference type="PANTHER" id="PTHR43806">
    <property type="entry name" value="PEPTIDASE S8"/>
    <property type="match status" value="1"/>
</dbReference>
<dbReference type="OrthoDB" id="184152at2"/>
<sequence length="476" mass="54082">MIGNQSGNKVIAGILEEKIVIVAVLDDGIKEKGYSCIGQLAWNVEVNDDLEVVDRNKRKTNIVTTYKSGLQKEANNHGTICGAIIKKYEPDARLASVKVMNEENGRGDTAKVIKALEWCEKQQISICHMSIGSQEIADYQKFKEILNRLLKAGTIIIAAMSNDGMFSVPSDFPGIIRVKADDSLKEKEYLIGKKDCFDADFYAPGMHILPTGTGKEEAITGENSFAAPVITALVCSIRKHHREYSLGQIIEELNQGARNKEECKKNSLYVNRFPDFKGNMAWLEFNPISGSIGKIREKSDKHIGVVVKKRVPDWFYEKCREENLLYFAKQEYCESLKSPDGERRELQIPVIEIGGRQTEVLEMKDLFSNYLSKNGYPNIVLSDMEEASSFSMLWIPDLLQFWDTAPWIISHFNAAAAIVCRKENTDKKENSLADVMIEIKESQIRCRYDKKYEIFDLHNMSYLKVIQSIVELMERE</sequence>
<dbReference type="InterPro" id="IPR036852">
    <property type="entry name" value="Peptidase_S8/S53_dom_sf"/>
</dbReference>
<dbReference type="PROSITE" id="PS51892">
    <property type="entry name" value="SUBTILASE"/>
    <property type="match status" value="1"/>
</dbReference>